<reference evidence="6" key="1">
    <citation type="journal article" date="2013" name="Stand. Genomic Sci.">
        <title>Complete genome sequence of the halophilic bacterium Spirochaeta africana type strain (Z-7692(T)) from the alkaline Lake Magadi in the East African Rift.</title>
        <authorList>
            <person name="Liolos K."/>
            <person name="Abt B."/>
            <person name="Scheuner C."/>
            <person name="Teshima H."/>
            <person name="Held B."/>
            <person name="Lapidus A."/>
            <person name="Nolan M."/>
            <person name="Lucas S."/>
            <person name="Deshpande S."/>
            <person name="Cheng J.F."/>
            <person name="Tapia R."/>
            <person name="Goodwin L.A."/>
            <person name="Pitluck S."/>
            <person name="Pagani I."/>
            <person name="Ivanova N."/>
            <person name="Mavromatis K."/>
            <person name="Mikhailova N."/>
            <person name="Huntemann M."/>
            <person name="Pati A."/>
            <person name="Chen A."/>
            <person name="Palaniappan K."/>
            <person name="Land M."/>
            <person name="Rohde M."/>
            <person name="Tindall B.J."/>
            <person name="Detter J.C."/>
            <person name="Goker M."/>
            <person name="Bristow J."/>
            <person name="Eisen J.A."/>
            <person name="Markowitz V."/>
            <person name="Hugenholtz P."/>
            <person name="Woyke T."/>
            <person name="Klenk H.P."/>
            <person name="Kyrpides N.C."/>
        </authorList>
    </citation>
    <scope>NUCLEOTIDE SEQUENCE</scope>
    <source>
        <strain evidence="6">ATCC 700263 / DSM 8902 / Z-7692</strain>
    </source>
</reference>
<evidence type="ECO:0000313" key="5">
    <source>
        <dbReference type="EMBL" id="AFG38738.1"/>
    </source>
</evidence>
<feature type="signal peptide" evidence="3">
    <location>
        <begin position="1"/>
        <end position="25"/>
    </location>
</feature>
<gene>
    <name evidence="5" type="ordered locus">Spiaf_2713</name>
</gene>
<dbReference type="HOGENOM" id="CLU_396808_0_0_12"/>
<evidence type="ECO:0000256" key="3">
    <source>
        <dbReference type="SAM" id="SignalP"/>
    </source>
</evidence>
<feature type="transmembrane region" description="Helical" evidence="2">
    <location>
        <begin position="353"/>
        <end position="372"/>
    </location>
</feature>
<dbReference type="PANTHER" id="PTHR43156">
    <property type="entry name" value="STAGE II SPORULATION PROTEIN E-RELATED"/>
    <property type="match status" value="1"/>
</dbReference>
<dbReference type="Proteomes" id="UP000007383">
    <property type="component" value="Chromosome"/>
</dbReference>
<feature type="transmembrane region" description="Helical" evidence="2">
    <location>
        <begin position="378"/>
        <end position="398"/>
    </location>
</feature>
<dbReference type="PATRIC" id="fig|889378.3.peg.2686"/>
<feature type="chain" id="PRO_5003623110" evidence="3">
    <location>
        <begin position="26"/>
        <end position="691"/>
    </location>
</feature>
<dbReference type="EMBL" id="CP003282">
    <property type="protein sequence ID" value="AFG38738.1"/>
    <property type="molecule type" value="Genomic_DNA"/>
</dbReference>
<keyword evidence="2" id="KW-1133">Transmembrane helix</keyword>
<dbReference type="STRING" id="889378.Spiaf_2713"/>
<keyword evidence="3" id="KW-0732">Signal</keyword>
<keyword evidence="2" id="KW-0472">Membrane</keyword>
<dbReference type="PANTHER" id="PTHR43156:SF9">
    <property type="entry name" value="HAMP DOMAIN-CONTAINING PROTEIN"/>
    <property type="match status" value="1"/>
</dbReference>
<feature type="transmembrane region" description="Helical" evidence="2">
    <location>
        <begin position="299"/>
        <end position="319"/>
    </location>
</feature>
<proteinExistence type="predicted"/>
<keyword evidence="1" id="KW-0378">Hydrolase</keyword>
<evidence type="ECO:0000313" key="6">
    <source>
        <dbReference type="Proteomes" id="UP000007383"/>
    </source>
</evidence>
<feature type="transmembrane region" description="Helical" evidence="2">
    <location>
        <begin position="229"/>
        <end position="247"/>
    </location>
</feature>
<feature type="transmembrane region" description="Helical" evidence="2">
    <location>
        <begin position="201"/>
        <end position="222"/>
    </location>
</feature>
<keyword evidence="2" id="KW-0812">Transmembrane</keyword>
<dbReference type="InterPro" id="IPR001932">
    <property type="entry name" value="PPM-type_phosphatase-like_dom"/>
</dbReference>
<dbReference type="eggNOG" id="COG2208">
    <property type="taxonomic scope" value="Bacteria"/>
</dbReference>
<evidence type="ECO:0000259" key="4">
    <source>
        <dbReference type="SMART" id="SM00331"/>
    </source>
</evidence>
<accession>H9UMJ5</accession>
<dbReference type="GO" id="GO:0016791">
    <property type="term" value="F:phosphatase activity"/>
    <property type="evidence" value="ECO:0007669"/>
    <property type="project" value="TreeGrafter"/>
</dbReference>
<dbReference type="SMART" id="SM00331">
    <property type="entry name" value="PP2C_SIG"/>
    <property type="match status" value="1"/>
</dbReference>
<feature type="domain" description="PPM-type phosphatase" evidence="4">
    <location>
        <begin position="460"/>
        <end position="688"/>
    </location>
</feature>
<evidence type="ECO:0000256" key="2">
    <source>
        <dbReference type="SAM" id="Phobius"/>
    </source>
</evidence>
<evidence type="ECO:0000256" key="1">
    <source>
        <dbReference type="ARBA" id="ARBA00022801"/>
    </source>
</evidence>
<dbReference type="RefSeq" id="WP_014456720.1">
    <property type="nucleotide sequence ID" value="NC_017098.1"/>
</dbReference>
<feature type="transmembrane region" description="Helical" evidence="2">
    <location>
        <begin position="325"/>
        <end position="346"/>
    </location>
</feature>
<dbReference type="InterPro" id="IPR011623">
    <property type="entry name" value="7TMR_DISM_rcpt_extracell_dom1"/>
</dbReference>
<organism evidence="5 6">
    <name type="scientific">Spirochaeta africana (strain ATCC 700263 / DSM 8902 / Z-7692)</name>
    <dbReference type="NCBI Taxonomy" id="889378"/>
    <lineage>
        <taxon>Bacteria</taxon>
        <taxon>Pseudomonadati</taxon>
        <taxon>Spirochaetota</taxon>
        <taxon>Spirochaetia</taxon>
        <taxon>Spirochaetales</taxon>
        <taxon>Spirochaetaceae</taxon>
        <taxon>Spirochaeta</taxon>
    </lineage>
</organism>
<dbReference type="Gene3D" id="2.60.120.260">
    <property type="entry name" value="Galactose-binding domain-like"/>
    <property type="match status" value="1"/>
</dbReference>
<keyword evidence="6" id="KW-1185">Reference proteome</keyword>
<sequence>MAMTLRNLTVLAVLALLLPTGCSFTEAPYAVAGRLDAADWHPERDGLLDLRGEWEFHWLQHIDPTRPSPPGFRHVPQPQLWNDLELPEGPLPAEGFASFRLQVALDEEWPEIIGIRVMEMSTAFRLYINGTLVSQAGTAATTPEATEARLVPQTNVFHRHHAEVLDIVLHVSNFIDREGGRRRSLYIGSEQQIHRTQHRAIAFEGILTGALLLIGLYHVVLFSFRRKEPLPLVFALVCAVFALRGVFEGERLILMMFDLPFELYGKLWFILYYVLAPVVMLFLHYLFPRESWPWLLKTVLSVMAAFCLATLVLPLSAAIRIMPFFHPITLVSMLYAVRVLALAILHDRPGSRVFTLGMAILIATGIHDLLYTENIIESTYLAPAGLLAFVFSQAYFIAARFSNSLTRVQGLSEQLRAYSLELEDKVALRTRELEQRNRAIMESIEYAQLIQSSVLPSPAELQELIPHHFVIWRPRDLVGGDFYWSRALGKSRGWIAVGDCTGHGVPGALMAMMATSLLNREAHLLEPDNPAAFLHELNLAVRESLHQDMHDGKAHEGFDMILAYLEPGRLTAAGAHLGLYTLQDDGPAYFPGSRKGIGYVEPSSDFRYENFSIALQPGDHVYMMSDGLLDQSGGEKGFAFGRRRLLKLLEELHQHPFAEHSQRLDQAVKEYANGEAQRDDIVVVGFSTETG</sequence>
<dbReference type="InterPro" id="IPR036457">
    <property type="entry name" value="PPM-type-like_dom_sf"/>
</dbReference>
<dbReference type="Gene3D" id="3.60.40.10">
    <property type="entry name" value="PPM-type phosphatase domain"/>
    <property type="match status" value="1"/>
</dbReference>
<dbReference type="OrthoDB" id="338211at2"/>
<feature type="transmembrane region" description="Helical" evidence="2">
    <location>
        <begin position="267"/>
        <end position="287"/>
    </location>
</feature>
<dbReference type="Pfam" id="PF07695">
    <property type="entry name" value="7TMR-DISM_7TM"/>
    <property type="match status" value="1"/>
</dbReference>
<dbReference type="AlphaFoldDB" id="H9UMJ5"/>
<name>H9UMJ5_SPIAZ</name>
<dbReference type="InterPro" id="IPR052016">
    <property type="entry name" value="Bact_Sigma-Reg"/>
</dbReference>
<protein>
    <submittedName>
        <fullName evidence="5">Serine phosphatase RsbU, regulator of sigma subunit</fullName>
    </submittedName>
</protein>
<dbReference type="Pfam" id="PF07228">
    <property type="entry name" value="SpoIIE"/>
    <property type="match status" value="1"/>
</dbReference>
<dbReference type="KEGG" id="sfc:Spiaf_2713"/>